<dbReference type="EMBL" id="DS231698">
    <property type="protein sequence ID" value="KNA99527.1"/>
    <property type="molecule type" value="Genomic_DNA"/>
</dbReference>
<evidence type="ECO:0000313" key="3">
    <source>
        <dbReference type="Proteomes" id="UP000009097"/>
    </source>
</evidence>
<dbReference type="KEGG" id="fox:FOXG_18550"/>
<protein>
    <submittedName>
        <fullName evidence="2">Uncharacterized protein</fullName>
    </submittedName>
</protein>
<reference evidence="2" key="2">
    <citation type="journal article" date="2010" name="Nature">
        <title>Comparative genomics reveals mobile pathogenicity chromosomes in Fusarium.</title>
        <authorList>
            <person name="Ma L.J."/>
            <person name="van der Does H.C."/>
            <person name="Borkovich K.A."/>
            <person name="Coleman J.J."/>
            <person name="Daboussi M.J."/>
            <person name="Di Pietro A."/>
            <person name="Dufresne M."/>
            <person name="Freitag M."/>
            <person name="Grabherr M."/>
            <person name="Henrissat B."/>
            <person name="Houterman P.M."/>
            <person name="Kang S."/>
            <person name="Shim W.B."/>
            <person name="Woloshuk C."/>
            <person name="Xie X."/>
            <person name="Xu J.R."/>
            <person name="Antoniw J."/>
            <person name="Baker S.E."/>
            <person name="Bluhm B.H."/>
            <person name="Breakspear A."/>
            <person name="Brown D.W."/>
            <person name="Butchko R.A."/>
            <person name="Chapman S."/>
            <person name="Coulson R."/>
            <person name="Coutinho P.M."/>
            <person name="Danchin E.G."/>
            <person name="Diener A."/>
            <person name="Gale L.R."/>
            <person name="Gardiner D.M."/>
            <person name="Goff S."/>
            <person name="Hammond-Kosack K.E."/>
            <person name="Hilburn K."/>
            <person name="Hua-Van A."/>
            <person name="Jonkers W."/>
            <person name="Kazan K."/>
            <person name="Kodira C.D."/>
            <person name="Koehrsen M."/>
            <person name="Kumar L."/>
            <person name="Lee Y.H."/>
            <person name="Li L."/>
            <person name="Manners J.M."/>
            <person name="Miranda-Saavedra D."/>
            <person name="Mukherjee M."/>
            <person name="Park G."/>
            <person name="Park J."/>
            <person name="Park S.Y."/>
            <person name="Proctor R.H."/>
            <person name="Regev A."/>
            <person name="Ruiz-Roldan M.C."/>
            <person name="Sain D."/>
            <person name="Sakthikumar S."/>
            <person name="Sykes S."/>
            <person name="Schwartz D.C."/>
            <person name="Turgeon B.G."/>
            <person name="Wapinski I."/>
            <person name="Yoder O."/>
            <person name="Young S."/>
            <person name="Zeng Q."/>
            <person name="Zhou S."/>
            <person name="Galagan J."/>
            <person name="Cuomo C.A."/>
            <person name="Kistler H.C."/>
            <person name="Rep M."/>
        </authorList>
    </citation>
    <scope>NUCLEOTIDE SEQUENCE [LARGE SCALE GENOMIC DNA]</scope>
    <source>
        <strain evidence="2">4287</strain>
    </source>
</reference>
<dbReference type="AlphaFoldDB" id="A0A0J9UKX9"/>
<feature type="region of interest" description="Disordered" evidence="1">
    <location>
        <begin position="68"/>
        <end position="103"/>
    </location>
</feature>
<organism evidence="2 3">
    <name type="scientific">Fusarium oxysporum f. sp. lycopersici (strain 4287 / CBS 123668 / FGSC 9935 / NRRL 34936)</name>
    <name type="common">Fusarium vascular wilt of tomato</name>
    <dbReference type="NCBI Taxonomy" id="426428"/>
    <lineage>
        <taxon>Eukaryota</taxon>
        <taxon>Fungi</taxon>
        <taxon>Dikarya</taxon>
        <taxon>Ascomycota</taxon>
        <taxon>Pezizomycotina</taxon>
        <taxon>Sordariomycetes</taxon>
        <taxon>Hypocreomycetidae</taxon>
        <taxon>Hypocreales</taxon>
        <taxon>Nectriaceae</taxon>
        <taxon>Fusarium</taxon>
        <taxon>Fusarium oxysporum species complex</taxon>
    </lineage>
</organism>
<reference evidence="2" key="1">
    <citation type="submission" date="2007-04" db="EMBL/GenBank/DDBJ databases">
        <authorList>
            <consortium name="The Broad Institute Genome Sequencing Platform"/>
            <person name="Birren B."/>
            <person name="Lander E."/>
            <person name="Galagan J."/>
            <person name="Nusbaum C."/>
            <person name="Devon K."/>
            <person name="Ma L.-J."/>
            <person name="Jaffe D."/>
            <person name="Butler J."/>
            <person name="Alvarez P."/>
            <person name="Gnerre S."/>
            <person name="Grabherr M."/>
            <person name="Kleber M."/>
            <person name="Mauceli E."/>
            <person name="Brockman W."/>
            <person name="MacCallum I.A."/>
            <person name="Young S."/>
            <person name="LaButti K."/>
            <person name="DeCaprio D."/>
            <person name="Crawford M."/>
            <person name="Koehrsen M."/>
            <person name="Engels R."/>
            <person name="Montgomery P."/>
            <person name="Pearson M."/>
            <person name="Howarth C."/>
            <person name="Larson L."/>
            <person name="White J."/>
            <person name="O'Leary S."/>
            <person name="Kodira C."/>
            <person name="Zeng Q."/>
            <person name="Yandava C."/>
            <person name="Alvarado L."/>
            <person name="Kistler C."/>
            <person name="Shim W.-B."/>
            <person name="Kang S."/>
            <person name="Woloshuk C."/>
        </authorList>
    </citation>
    <scope>NUCLEOTIDE SEQUENCE</scope>
    <source>
        <strain evidence="2">4287</strain>
    </source>
</reference>
<proteinExistence type="predicted"/>
<gene>
    <name evidence="2" type="ORF">FOXG_18550</name>
</gene>
<dbReference type="GeneID" id="28959256"/>
<dbReference type="VEuPathDB" id="FungiDB:FOXG_18550"/>
<evidence type="ECO:0000313" key="2">
    <source>
        <dbReference type="EMBL" id="KNA99527.1"/>
    </source>
</evidence>
<accession>A0A0J9UKX9</accession>
<dbReference type="RefSeq" id="XP_018237573.1">
    <property type="nucleotide sequence ID" value="XM_018398672.1"/>
</dbReference>
<name>A0A0J9UKX9_FUSO4</name>
<dbReference type="Proteomes" id="UP000009097">
    <property type="component" value="Unassembled WGS sequence"/>
</dbReference>
<evidence type="ECO:0000256" key="1">
    <source>
        <dbReference type="SAM" id="MobiDB-lite"/>
    </source>
</evidence>
<sequence length="103" mass="11186">MTATAPIAVSLDESAVDTLVGIMRATLHHECGLRRVGLTAIAAGLYTLSRVFLVTRVNLHLTITPTHSHIETDHQRSAGCSEPGERRRRLVTKNLGVNSSRDS</sequence>